<gene>
    <name evidence="2" type="ORF">EOE67_00055</name>
</gene>
<organism evidence="2 3">
    <name type="scientific">Rheinheimera riviphila</name>
    <dbReference type="NCBI Taxonomy" id="1834037"/>
    <lineage>
        <taxon>Bacteria</taxon>
        <taxon>Pseudomonadati</taxon>
        <taxon>Pseudomonadota</taxon>
        <taxon>Gammaproteobacteria</taxon>
        <taxon>Chromatiales</taxon>
        <taxon>Chromatiaceae</taxon>
        <taxon>Rheinheimera</taxon>
    </lineage>
</organism>
<name>A0A437R4G5_9GAMM</name>
<protein>
    <submittedName>
        <fullName evidence="2">Alpha-E domain-containing protein</fullName>
    </submittedName>
</protein>
<feature type="domain" description="DUF403" evidence="1">
    <location>
        <begin position="1"/>
        <end position="311"/>
    </location>
</feature>
<dbReference type="InterPro" id="IPR051680">
    <property type="entry name" value="ATP-dep_Glu-Cys_Ligase-2"/>
</dbReference>
<evidence type="ECO:0000259" key="1">
    <source>
        <dbReference type="Pfam" id="PF04168"/>
    </source>
</evidence>
<dbReference type="PANTHER" id="PTHR34595">
    <property type="entry name" value="BLR5612 PROTEIN"/>
    <property type="match status" value="1"/>
</dbReference>
<dbReference type="InterPro" id="IPR007296">
    <property type="entry name" value="DUF403"/>
</dbReference>
<dbReference type="Pfam" id="PF04168">
    <property type="entry name" value="Alpha-E"/>
    <property type="match status" value="1"/>
</dbReference>
<dbReference type="RefSeq" id="WP_127697031.1">
    <property type="nucleotide sequence ID" value="NZ_SACS01000001.1"/>
</dbReference>
<comment type="caution">
    <text evidence="2">The sequence shown here is derived from an EMBL/GenBank/DDBJ whole genome shotgun (WGS) entry which is preliminary data.</text>
</comment>
<dbReference type="PANTHER" id="PTHR34595:SF7">
    <property type="entry name" value="SLL1039 PROTEIN"/>
    <property type="match status" value="1"/>
</dbReference>
<dbReference type="OrthoDB" id="9803532at2"/>
<dbReference type="Proteomes" id="UP000283077">
    <property type="component" value="Unassembled WGS sequence"/>
</dbReference>
<accession>A0A437R4G5</accession>
<evidence type="ECO:0000313" key="2">
    <source>
        <dbReference type="EMBL" id="RVU41632.1"/>
    </source>
</evidence>
<dbReference type="EMBL" id="SACS01000001">
    <property type="protein sequence ID" value="RVU41632.1"/>
    <property type="molecule type" value="Genomic_DNA"/>
</dbReference>
<proteinExistence type="predicted"/>
<dbReference type="AlphaFoldDB" id="A0A437R4G5"/>
<sequence length="332" mass="37060">MLLKSVEHIFWLGRYLERLDDTARLINATSHLLIDSHQDTQFGWPILLEVLGQDSKAILGTAAAAVEGEQGKLSVADTEKAVMAYLINAADSPVSILYTSSALKYNARTIRPLIPRDMWEELNALDLFLQQNCSMAVSRQQRYQLMSEVSRRCQMVVGVLDGTMLRSEAFDLFNIGRHVERADMTTRIMDVMVLQQLQPTQIKRPKFRWTSILNALGGVESYQHYVAHQAADVDAIDYLLTYADFPRSIAYCLNRAGASARGLPHSVSILQQVYQLQSLLQHQALSELSTEQLHSLIDHIQAGIISLHQAILAPCQASCQAPLAAQTQQKSA</sequence>
<evidence type="ECO:0000313" key="3">
    <source>
        <dbReference type="Proteomes" id="UP000283077"/>
    </source>
</evidence>
<reference evidence="2 3" key="1">
    <citation type="submission" date="2019-01" db="EMBL/GenBank/DDBJ databases">
        <authorList>
            <person name="Chen W.-M."/>
        </authorList>
    </citation>
    <scope>NUCLEOTIDE SEQUENCE [LARGE SCALE GENOMIC DNA]</scope>
    <source>
        <strain evidence="2 3">KYPC3</strain>
    </source>
</reference>
<keyword evidence="3" id="KW-1185">Reference proteome</keyword>